<evidence type="ECO:0000256" key="1">
    <source>
        <dbReference type="ARBA" id="ARBA00005513"/>
    </source>
</evidence>
<dbReference type="RefSeq" id="WP_109720771.1">
    <property type="nucleotide sequence ID" value="NZ_QEQK01000010.1"/>
</dbReference>
<organism evidence="18 19">
    <name type="scientific">Abyssibacter profundi</name>
    <dbReference type="NCBI Taxonomy" id="2182787"/>
    <lineage>
        <taxon>Bacteria</taxon>
        <taxon>Pseudomonadati</taxon>
        <taxon>Pseudomonadota</taxon>
        <taxon>Gammaproteobacteria</taxon>
        <taxon>Chromatiales</taxon>
        <taxon>Oceanococcaceae</taxon>
        <taxon>Abyssibacter</taxon>
    </lineage>
</organism>
<dbReference type="Gene3D" id="1.20.5.620">
    <property type="entry name" value="F1F0 ATP synthase subunit B, membrane domain"/>
    <property type="match status" value="1"/>
</dbReference>
<keyword evidence="19" id="KW-1185">Reference proteome</keyword>
<sequence length="156" mass="16890">MGINATIIGQTITFALFVLFTMKFVWPPIKQAMNERAKKIEDGLAAAERGEASLAEASRASDDALKDARAQAQDILNGANRQANDIVEKAKSEARTEAERIIKAANEEIEASMQRAKAELRKEVSAIALSGAQKVLGREVDASAHDDLLKQLATEI</sequence>
<dbReference type="HAMAP" id="MF_01398">
    <property type="entry name" value="ATP_synth_b_bprime"/>
    <property type="match status" value="1"/>
</dbReference>
<dbReference type="InterPro" id="IPR005864">
    <property type="entry name" value="ATP_synth_F0_bsu_bac"/>
</dbReference>
<evidence type="ECO:0000256" key="10">
    <source>
        <dbReference type="ARBA" id="ARBA00023310"/>
    </source>
</evidence>
<dbReference type="InterPro" id="IPR050059">
    <property type="entry name" value="ATP_synthase_B_chain"/>
</dbReference>
<evidence type="ECO:0000256" key="2">
    <source>
        <dbReference type="ARBA" id="ARBA00022448"/>
    </source>
</evidence>
<gene>
    <name evidence="15" type="primary">atpF</name>
    <name evidence="18" type="ORF">DEH80_12135</name>
</gene>
<evidence type="ECO:0000256" key="15">
    <source>
        <dbReference type="HAMAP-Rule" id="MF_01398"/>
    </source>
</evidence>
<proteinExistence type="inferred from homology"/>
<evidence type="ECO:0000256" key="3">
    <source>
        <dbReference type="ARBA" id="ARBA00022475"/>
    </source>
</evidence>
<comment type="subcellular location">
    <subcellularLocation>
        <location evidence="15">Cell membrane</location>
        <topology evidence="15">Single-pass membrane protein</topology>
    </subcellularLocation>
    <subcellularLocation>
        <location evidence="14">Endomembrane system</location>
        <topology evidence="14">Single-pass membrane protein</topology>
    </subcellularLocation>
</comment>
<evidence type="ECO:0000313" key="18">
    <source>
        <dbReference type="EMBL" id="PWN55532.1"/>
    </source>
</evidence>
<name>A0A363UJC7_9GAMM</name>
<evidence type="ECO:0000256" key="16">
    <source>
        <dbReference type="RuleBase" id="RU003848"/>
    </source>
</evidence>
<dbReference type="EMBL" id="QEQK01000010">
    <property type="protein sequence ID" value="PWN55532.1"/>
    <property type="molecule type" value="Genomic_DNA"/>
</dbReference>
<keyword evidence="5 15" id="KW-0812">Transmembrane</keyword>
<evidence type="ECO:0000256" key="8">
    <source>
        <dbReference type="ARBA" id="ARBA00023065"/>
    </source>
</evidence>
<keyword evidence="4 15" id="KW-0138">CF(0)</keyword>
<evidence type="ECO:0000256" key="14">
    <source>
        <dbReference type="ARBA" id="ARBA00037847"/>
    </source>
</evidence>
<accession>A0A363UJC7</accession>
<evidence type="ECO:0000256" key="17">
    <source>
        <dbReference type="SAM" id="Coils"/>
    </source>
</evidence>
<feature type="coiled-coil region" evidence="17">
    <location>
        <begin position="87"/>
        <end position="126"/>
    </location>
</feature>
<dbReference type="PANTHER" id="PTHR33445:SF1">
    <property type="entry name" value="ATP SYNTHASE SUBUNIT B"/>
    <property type="match status" value="1"/>
</dbReference>
<keyword evidence="3 15" id="KW-1003">Cell membrane</keyword>
<dbReference type="OrthoDB" id="9788020at2"/>
<dbReference type="NCBIfam" id="NF004411">
    <property type="entry name" value="PRK05759.1-2"/>
    <property type="match status" value="1"/>
</dbReference>
<evidence type="ECO:0000313" key="19">
    <source>
        <dbReference type="Proteomes" id="UP000251800"/>
    </source>
</evidence>
<dbReference type="InterPro" id="IPR028987">
    <property type="entry name" value="ATP_synth_B-like_membr_sf"/>
</dbReference>
<dbReference type="NCBIfam" id="TIGR01144">
    <property type="entry name" value="ATP_synt_b"/>
    <property type="match status" value="1"/>
</dbReference>
<comment type="function">
    <text evidence="12">Component of the F(0) channel, it forms part of the peripheral stalk, linking F(1) to F(0). The b'-subunit is a diverged and duplicated form of b found in plants and photosynthetic bacteria.</text>
</comment>
<comment type="similarity">
    <text evidence="1 15 16">Belongs to the ATPase B chain family.</text>
</comment>
<dbReference type="GO" id="GO:0005886">
    <property type="term" value="C:plasma membrane"/>
    <property type="evidence" value="ECO:0007669"/>
    <property type="project" value="UniProtKB-SubCell"/>
</dbReference>
<comment type="caution">
    <text evidence="18">The sequence shown here is derived from an EMBL/GenBank/DDBJ whole genome shotgun (WGS) entry which is preliminary data.</text>
</comment>
<keyword evidence="10 15" id="KW-0066">ATP synthesis</keyword>
<evidence type="ECO:0000256" key="11">
    <source>
        <dbReference type="ARBA" id="ARBA00025198"/>
    </source>
</evidence>
<dbReference type="GO" id="GO:0012505">
    <property type="term" value="C:endomembrane system"/>
    <property type="evidence" value="ECO:0007669"/>
    <property type="project" value="UniProtKB-SubCell"/>
</dbReference>
<evidence type="ECO:0000256" key="6">
    <source>
        <dbReference type="ARBA" id="ARBA00022781"/>
    </source>
</evidence>
<keyword evidence="6 15" id="KW-0375">Hydrogen ion transport</keyword>
<comment type="subunit">
    <text evidence="13">F-type ATPases have 2 components, F(1) - the catalytic core - and F(0) - the membrane proton channel. F(1) has five subunits: alpha(3), beta(3), gamma(1), delta(1), epsilon(1). F(0) has four main subunits: a(1), b(2) and c(10-14). The alpha and beta chains form an alternating ring which encloses part of the gamma chain. F(1) is attached to F(0) by a central stalk formed by the gamma and epsilon chains, while a peripheral stalk is formed by the delta and b chains.</text>
</comment>
<keyword evidence="2 15" id="KW-0813">Transport</keyword>
<dbReference type="InterPro" id="IPR002146">
    <property type="entry name" value="ATP_synth_b/b'su_bac/chlpt"/>
</dbReference>
<evidence type="ECO:0000256" key="7">
    <source>
        <dbReference type="ARBA" id="ARBA00022989"/>
    </source>
</evidence>
<dbReference type="PANTHER" id="PTHR33445">
    <property type="entry name" value="ATP SYNTHASE SUBUNIT B', CHLOROPLASTIC"/>
    <property type="match status" value="1"/>
</dbReference>
<protein>
    <recommendedName>
        <fullName evidence="15">ATP synthase subunit b</fullName>
    </recommendedName>
    <alternativeName>
        <fullName evidence="15">ATP synthase F(0) sector subunit b</fullName>
    </alternativeName>
    <alternativeName>
        <fullName evidence="15">ATPase subunit I</fullName>
    </alternativeName>
    <alternativeName>
        <fullName evidence="15">F-type ATPase subunit b</fullName>
        <shortName evidence="15">F-ATPase subunit b</shortName>
    </alternativeName>
</protein>
<dbReference type="Proteomes" id="UP000251800">
    <property type="component" value="Unassembled WGS sequence"/>
</dbReference>
<evidence type="ECO:0000256" key="13">
    <source>
        <dbReference type="ARBA" id="ARBA00026054"/>
    </source>
</evidence>
<dbReference type="GO" id="GO:0045259">
    <property type="term" value="C:proton-transporting ATP synthase complex"/>
    <property type="evidence" value="ECO:0007669"/>
    <property type="project" value="UniProtKB-KW"/>
</dbReference>
<comment type="subunit">
    <text evidence="15">F-type ATPases have 2 components, F(1) - the catalytic core - and F(0) - the membrane proton channel. F(1) has five subunits: alpha(3), beta(3), gamma(1), delta(1), epsilon(1). F(0) has three main subunits: a(1), b(2) and c(10-14). The alpha and beta chains form an alternating ring which encloses part of the gamma chain. F(1) is attached to F(0) by a central stalk formed by the gamma and epsilon chains, while a peripheral stalk is formed by the delta and b chains.</text>
</comment>
<keyword evidence="17" id="KW-0175">Coiled coil</keyword>
<keyword evidence="9 15" id="KW-0472">Membrane</keyword>
<keyword evidence="7 15" id="KW-1133">Transmembrane helix</keyword>
<reference evidence="18 19" key="1">
    <citation type="submission" date="2018-05" db="EMBL/GenBank/DDBJ databases">
        <title>Abyssibacter profundi OUC007T gen. nov., sp. nov, a marine bacterium isolated from seawater of the Mariana Trench.</title>
        <authorList>
            <person name="Zhou S."/>
        </authorList>
    </citation>
    <scope>NUCLEOTIDE SEQUENCE [LARGE SCALE GENOMIC DNA]</scope>
    <source>
        <strain evidence="18 19">OUC007</strain>
    </source>
</reference>
<comment type="function">
    <text evidence="11 15">F(1)F(0) ATP synthase produces ATP from ADP in the presence of a proton or sodium gradient. F-type ATPases consist of two structural domains, F(1) containing the extramembraneous catalytic core and F(0) containing the membrane proton channel, linked together by a central stalk and a peripheral stalk. During catalysis, ATP synthesis in the catalytic domain of F(1) is coupled via a rotary mechanism of the central stalk subunits to proton translocation.</text>
</comment>
<keyword evidence="8 15" id="KW-0406">Ion transport</keyword>
<feature type="transmembrane region" description="Helical" evidence="15">
    <location>
        <begin position="6"/>
        <end position="26"/>
    </location>
</feature>
<dbReference type="Pfam" id="PF00430">
    <property type="entry name" value="ATP-synt_B"/>
    <property type="match status" value="1"/>
</dbReference>
<dbReference type="GO" id="GO:0046961">
    <property type="term" value="F:proton-transporting ATPase activity, rotational mechanism"/>
    <property type="evidence" value="ECO:0007669"/>
    <property type="project" value="TreeGrafter"/>
</dbReference>
<dbReference type="AlphaFoldDB" id="A0A363UJC7"/>
<evidence type="ECO:0000256" key="5">
    <source>
        <dbReference type="ARBA" id="ARBA00022692"/>
    </source>
</evidence>
<evidence type="ECO:0000256" key="9">
    <source>
        <dbReference type="ARBA" id="ARBA00023136"/>
    </source>
</evidence>
<evidence type="ECO:0000256" key="12">
    <source>
        <dbReference type="ARBA" id="ARBA00025614"/>
    </source>
</evidence>
<dbReference type="CDD" id="cd06503">
    <property type="entry name" value="ATP-synt_Fo_b"/>
    <property type="match status" value="1"/>
</dbReference>
<evidence type="ECO:0000256" key="4">
    <source>
        <dbReference type="ARBA" id="ARBA00022547"/>
    </source>
</evidence>
<dbReference type="SUPFAM" id="SSF81573">
    <property type="entry name" value="F1F0 ATP synthase subunit B, membrane domain"/>
    <property type="match status" value="1"/>
</dbReference>
<dbReference type="GO" id="GO:0046933">
    <property type="term" value="F:proton-transporting ATP synthase activity, rotational mechanism"/>
    <property type="evidence" value="ECO:0007669"/>
    <property type="project" value="UniProtKB-UniRule"/>
</dbReference>